<evidence type="ECO:0000313" key="2">
    <source>
        <dbReference type="Proteomes" id="UP000468707"/>
    </source>
</evidence>
<dbReference type="RefSeq" id="WP_163633582.1">
    <property type="nucleotide sequence ID" value="NZ_JAAAMI010000002.1"/>
</dbReference>
<dbReference type="EMBL" id="JAAAMI010000002">
    <property type="protein sequence ID" value="NDV42624.1"/>
    <property type="molecule type" value="Genomic_DNA"/>
</dbReference>
<sequence length="125" mass="14277">MDNLVLMDHDDFSTVTEYGVQVIRDQKSLQKFYSKINMTRKPGLPVPIIDFSKDMLILVCLGEQHGSVEPVLSKLPQTESGFSIAVQLIGKEQVENNVVQSVHYPFYLYKMPIIDQSIDFQNIEN</sequence>
<reference evidence="1 2" key="1">
    <citation type="submission" date="2020-01" db="EMBL/GenBank/DDBJ databases">
        <title>Muricauda sediminis sp.nov. 40Bstr401.</title>
        <authorList>
            <person name="Xue Z."/>
            <person name="Zhu S."/>
            <person name="Ren N."/>
            <person name="Chen T."/>
            <person name="Chen X."/>
            <person name="Chen J."/>
            <person name="Yang J."/>
        </authorList>
    </citation>
    <scope>NUCLEOTIDE SEQUENCE [LARGE SCALE GENOMIC DNA]</scope>
    <source>
        <strain evidence="1 2">40Bstr401</strain>
    </source>
</reference>
<dbReference type="AlphaFoldDB" id="A0A6I5KP20"/>
<evidence type="ECO:0000313" key="1">
    <source>
        <dbReference type="EMBL" id="NDV42624.1"/>
    </source>
</evidence>
<dbReference type="Proteomes" id="UP000468707">
    <property type="component" value="Unassembled WGS sequence"/>
</dbReference>
<organism evidence="1 2">
    <name type="scientific">Flagellimonas sediminis</name>
    <dbReference type="NCBI Taxonomy" id="2696468"/>
    <lineage>
        <taxon>Bacteria</taxon>
        <taxon>Pseudomonadati</taxon>
        <taxon>Bacteroidota</taxon>
        <taxon>Flavobacteriia</taxon>
        <taxon>Flavobacteriales</taxon>
        <taxon>Flavobacteriaceae</taxon>
        <taxon>Flagellimonas</taxon>
    </lineage>
</organism>
<name>A0A6I5KP20_9FLAO</name>
<accession>A0A6I5KP20</accession>
<protein>
    <submittedName>
        <fullName evidence="1">Uncharacterized protein</fullName>
    </submittedName>
</protein>
<proteinExistence type="predicted"/>
<comment type="caution">
    <text evidence="1">The sequence shown here is derived from an EMBL/GenBank/DDBJ whole genome shotgun (WGS) entry which is preliminary data.</text>
</comment>
<keyword evidence="2" id="KW-1185">Reference proteome</keyword>
<gene>
    <name evidence="1" type="ORF">GTK07_04735</name>
</gene>